<protein>
    <recommendedName>
        <fullName evidence="12">Heme A synthase</fullName>
        <shortName evidence="12">HAS</shortName>
        <ecNumber evidence="12">1.17.99.9</ecNumber>
    </recommendedName>
    <alternativeName>
        <fullName evidence="12">Cytochrome aa3-controlling protein</fullName>
    </alternativeName>
</protein>
<name>A0ABW2III6_9PROT</name>
<keyword evidence="6 12" id="KW-0560">Oxidoreductase</keyword>
<dbReference type="EC" id="1.17.99.9" evidence="12"/>
<evidence type="ECO:0000256" key="3">
    <source>
        <dbReference type="ARBA" id="ARBA00022692"/>
    </source>
</evidence>
<evidence type="ECO:0000256" key="12">
    <source>
        <dbReference type="HAMAP-Rule" id="MF_01665"/>
    </source>
</evidence>
<evidence type="ECO:0000256" key="4">
    <source>
        <dbReference type="ARBA" id="ARBA00022723"/>
    </source>
</evidence>
<comment type="function">
    <text evidence="12">Catalyzes the conversion of heme O to heme A by two successive hydroxylations of the methyl group at C8. The first hydroxylation forms heme I, the second hydroxylation results in an unstable dihydroxymethyl group, which spontaneously dehydrates, resulting in the formyl group of heme A.</text>
</comment>
<evidence type="ECO:0000256" key="6">
    <source>
        <dbReference type="ARBA" id="ARBA00023002"/>
    </source>
</evidence>
<sequence length="359" mass="39803">MHTQVSSAAQSSIDVGLKGIRPAKGANAVGIWLLIVAAMVYAMILVGGATRLTDSGLSITEWKPITGALPPMNAEDWASEFDKYRSHTAEYKLQNKGMELHEFKNIYWWEWGHRLLGRLVGVVFLIPFLVFWALGWTTPRLRRRLWALFALGGLQGFIGWWMVSSGVGETNRVDVAPYRLMTHFSLALLIIGGCVWTWLSLREKPRFIDDNRARNWAAILLATASLQMMLGALVAGLDAGRTYTDWPLMDGAVIPQAYWDGALGVRNFFENVATVQFNHRFVAYCLLGLSLYAAFKFSRAANGWFKKTAHGVAGQSVLGVVTLVFGAPLGLGLLHQALGTIVLLSTVILFWQCSARREV</sequence>
<comment type="subcellular location">
    <subcellularLocation>
        <location evidence="12">Cell membrane</location>
        <topology evidence="12">Multi-pass membrane protein</topology>
    </subcellularLocation>
    <subcellularLocation>
        <location evidence="2">Membrane</location>
        <topology evidence="2">Multi-pass membrane protein</topology>
    </subcellularLocation>
</comment>
<evidence type="ECO:0000256" key="2">
    <source>
        <dbReference type="ARBA" id="ARBA00004141"/>
    </source>
</evidence>
<comment type="similarity">
    <text evidence="12">Belongs to the COX15/CtaA family. Type 2 subfamily.</text>
</comment>
<organism evidence="13 14">
    <name type="scientific">Hirschia litorea</name>
    <dbReference type="NCBI Taxonomy" id="1199156"/>
    <lineage>
        <taxon>Bacteria</taxon>
        <taxon>Pseudomonadati</taxon>
        <taxon>Pseudomonadota</taxon>
        <taxon>Alphaproteobacteria</taxon>
        <taxon>Hyphomonadales</taxon>
        <taxon>Hyphomonadaceae</taxon>
        <taxon>Hirschia</taxon>
    </lineage>
</organism>
<evidence type="ECO:0000313" key="13">
    <source>
        <dbReference type="EMBL" id="MFC7290757.1"/>
    </source>
</evidence>
<keyword evidence="12" id="KW-1003">Cell membrane</keyword>
<comment type="subunit">
    <text evidence="12">Interacts with CtaB.</text>
</comment>
<feature type="transmembrane region" description="Helical" evidence="12">
    <location>
        <begin position="115"/>
        <end position="134"/>
    </location>
</feature>
<comment type="catalytic activity">
    <reaction evidence="11">
        <text>Fe(II)-heme o + 2 A + H2O = Fe(II)-heme a + 2 AH2</text>
        <dbReference type="Rhea" id="RHEA:63388"/>
        <dbReference type="ChEBI" id="CHEBI:13193"/>
        <dbReference type="ChEBI" id="CHEBI:15377"/>
        <dbReference type="ChEBI" id="CHEBI:17499"/>
        <dbReference type="ChEBI" id="CHEBI:60530"/>
        <dbReference type="ChEBI" id="CHEBI:61715"/>
        <dbReference type="EC" id="1.17.99.9"/>
    </reaction>
    <physiologicalReaction direction="left-to-right" evidence="11">
        <dbReference type="Rhea" id="RHEA:63389"/>
    </physiologicalReaction>
</comment>
<dbReference type="Proteomes" id="UP001596492">
    <property type="component" value="Unassembled WGS sequence"/>
</dbReference>
<evidence type="ECO:0000256" key="5">
    <source>
        <dbReference type="ARBA" id="ARBA00022989"/>
    </source>
</evidence>
<comment type="pathway">
    <text evidence="10 12">Porphyrin-containing compound metabolism; heme A biosynthesis; heme A from heme O: step 1/1.</text>
</comment>
<evidence type="ECO:0000256" key="9">
    <source>
        <dbReference type="ARBA" id="ARBA00023136"/>
    </source>
</evidence>
<keyword evidence="3 12" id="KW-0812">Transmembrane</keyword>
<keyword evidence="7 12" id="KW-0408">Iron</keyword>
<evidence type="ECO:0000313" key="14">
    <source>
        <dbReference type="Proteomes" id="UP001596492"/>
    </source>
</evidence>
<keyword evidence="8 12" id="KW-0350">Heme biosynthesis</keyword>
<dbReference type="RefSeq" id="WP_382165922.1">
    <property type="nucleotide sequence ID" value="NZ_JBHTBR010000002.1"/>
</dbReference>
<dbReference type="EMBL" id="JBHTBR010000002">
    <property type="protein sequence ID" value="MFC7290757.1"/>
    <property type="molecule type" value="Genomic_DNA"/>
</dbReference>
<dbReference type="InterPro" id="IPR023754">
    <property type="entry name" value="HemeA_Synthase_type2"/>
</dbReference>
<gene>
    <name evidence="12" type="primary">ctaA</name>
    <name evidence="13" type="ORF">ACFQS8_03950</name>
</gene>
<dbReference type="HAMAP" id="MF_01665">
    <property type="entry name" value="HemeA_synth_type2"/>
    <property type="match status" value="1"/>
</dbReference>
<feature type="binding site" description="axial binding residue" evidence="12">
    <location>
        <position position="335"/>
    </location>
    <ligand>
        <name>heme</name>
        <dbReference type="ChEBI" id="CHEBI:30413"/>
    </ligand>
    <ligandPart>
        <name>Fe</name>
        <dbReference type="ChEBI" id="CHEBI:18248"/>
    </ligandPart>
</feature>
<evidence type="ECO:0000256" key="1">
    <source>
        <dbReference type="ARBA" id="ARBA00001970"/>
    </source>
</evidence>
<accession>A0ABW2III6</accession>
<keyword evidence="9 12" id="KW-0472">Membrane</keyword>
<keyword evidence="4 12" id="KW-0479">Metal-binding</keyword>
<keyword evidence="14" id="KW-1185">Reference proteome</keyword>
<feature type="transmembrane region" description="Helical" evidence="12">
    <location>
        <begin position="333"/>
        <end position="351"/>
    </location>
</feature>
<evidence type="ECO:0000256" key="7">
    <source>
        <dbReference type="ARBA" id="ARBA00023004"/>
    </source>
</evidence>
<evidence type="ECO:0000256" key="8">
    <source>
        <dbReference type="ARBA" id="ARBA00023133"/>
    </source>
</evidence>
<feature type="transmembrane region" description="Helical" evidence="12">
    <location>
        <begin position="213"/>
        <end position="237"/>
    </location>
</feature>
<dbReference type="Pfam" id="PF02628">
    <property type="entry name" value="COX15-CtaA"/>
    <property type="match status" value="1"/>
</dbReference>
<dbReference type="PANTHER" id="PTHR23289:SF2">
    <property type="entry name" value="CYTOCHROME C OXIDASE ASSEMBLY PROTEIN COX15 HOMOLOG"/>
    <property type="match status" value="1"/>
</dbReference>
<evidence type="ECO:0000256" key="11">
    <source>
        <dbReference type="ARBA" id="ARBA00048044"/>
    </source>
</evidence>
<feature type="transmembrane region" description="Helical" evidence="12">
    <location>
        <begin position="309"/>
        <end position="327"/>
    </location>
</feature>
<dbReference type="InterPro" id="IPR003780">
    <property type="entry name" value="COX15/CtaA_fam"/>
</dbReference>
<feature type="transmembrane region" description="Helical" evidence="12">
    <location>
        <begin position="183"/>
        <end position="201"/>
    </location>
</feature>
<comment type="caution">
    <text evidence="13">The sequence shown here is derived from an EMBL/GenBank/DDBJ whole genome shotgun (WGS) entry which is preliminary data.</text>
</comment>
<proteinExistence type="inferred from homology"/>
<feature type="binding site" description="axial binding residue" evidence="12">
    <location>
        <position position="279"/>
    </location>
    <ligand>
        <name>heme</name>
        <dbReference type="ChEBI" id="CHEBI:30413"/>
    </ligand>
    <ligandPart>
        <name>Fe</name>
        <dbReference type="ChEBI" id="CHEBI:18248"/>
    </ligandPart>
</feature>
<feature type="transmembrane region" description="Helical" evidence="12">
    <location>
        <begin position="28"/>
        <end position="49"/>
    </location>
</feature>
<keyword evidence="5 12" id="KW-1133">Transmembrane helix</keyword>
<feature type="transmembrane region" description="Helical" evidence="12">
    <location>
        <begin position="146"/>
        <end position="163"/>
    </location>
</feature>
<comment type="cofactor">
    <cofactor evidence="1 12">
        <name>heme b</name>
        <dbReference type="ChEBI" id="CHEBI:60344"/>
    </cofactor>
</comment>
<evidence type="ECO:0000256" key="10">
    <source>
        <dbReference type="ARBA" id="ARBA00044501"/>
    </source>
</evidence>
<dbReference type="PANTHER" id="PTHR23289">
    <property type="entry name" value="CYTOCHROME C OXIDASE ASSEMBLY PROTEIN COX15"/>
    <property type="match status" value="1"/>
</dbReference>
<feature type="transmembrane region" description="Helical" evidence="12">
    <location>
        <begin position="281"/>
        <end position="297"/>
    </location>
</feature>
<reference evidence="14" key="1">
    <citation type="journal article" date="2019" name="Int. J. Syst. Evol. Microbiol.">
        <title>The Global Catalogue of Microorganisms (GCM) 10K type strain sequencing project: providing services to taxonomists for standard genome sequencing and annotation.</title>
        <authorList>
            <consortium name="The Broad Institute Genomics Platform"/>
            <consortium name="The Broad Institute Genome Sequencing Center for Infectious Disease"/>
            <person name="Wu L."/>
            <person name="Ma J."/>
        </authorList>
    </citation>
    <scope>NUCLEOTIDE SEQUENCE [LARGE SCALE GENOMIC DNA]</scope>
    <source>
        <strain evidence="14">CCUG 51308</strain>
    </source>
</reference>